<dbReference type="EMBL" id="PNYA01000016">
    <property type="protein sequence ID" value="PMS18161.1"/>
    <property type="molecule type" value="Genomic_DNA"/>
</dbReference>
<keyword evidence="2" id="KW-0472">Membrane</keyword>
<dbReference type="InterPro" id="IPR006135">
    <property type="entry name" value="T3SS_substrate_exporter"/>
</dbReference>
<gene>
    <name evidence="3" type="ORF">C0Z18_18215</name>
</gene>
<dbReference type="Pfam" id="PF01312">
    <property type="entry name" value="Bac_export_2"/>
    <property type="match status" value="1"/>
</dbReference>
<name>A0A2N7VLV9_9BURK</name>
<dbReference type="InterPro" id="IPR029025">
    <property type="entry name" value="T3SS_substrate_exporter_C"/>
</dbReference>
<comment type="similarity">
    <text evidence="1">Belongs to the type III secretion exporter family.</text>
</comment>
<dbReference type="SUPFAM" id="SSF160544">
    <property type="entry name" value="EscU C-terminal domain-like"/>
    <property type="match status" value="1"/>
</dbReference>
<dbReference type="Proteomes" id="UP000235616">
    <property type="component" value="Unassembled WGS sequence"/>
</dbReference>
<dbReference type="PRINTS" id="PR00950">
    <property type="entry name" value="TYPE3IMSPROT"/>
</dbReference>
<dbReference type="RefSeq" id="WP_102646816.1">
    <property type="nucleotide sequence ID" value="NZ_PNYA01000016.1"/>
</dbReference>
<feature type="transmembrane region" description="Helical" evidence="2">
    <location>
        <begin position="137"/>
        <end position="158"/>
    </location>
</feature>
<dbReference type="GO" id="GO:0005886">
    <property type="term" value="C:plasma membrane"/>
    <property type="evidence" value="ECO:0007669"/>
    <property type="project" value="TreeGrafter"/>
</dbReference>
<dbReference type="AlphaFoldDB" id="A0A2N7VLV9"/>
<evidence type="ECO:0000313" key="4">
    <source>
        <dbReference type="Proteomes" id="UP000235616"/>
    </source>
</evidence>
<keyword evidence="4" id="KW-1185">Reference proteome</keyword>
<evidence type="ECO:0000256" key="2">
    <source>
        <dbReference type="SAM" id="Phobius"/>
    </source>
</evidence>
<dbReference type="GO" id="GO:0009306">
    <property type="term" value="P:protein secretion"/>
    <property type="evidence" value="ECO:0007669"/>
    <property type="project" value="InterPro"/>
</dbReference>
<feature type="transmembrane region" description="Helical" evidence="2">
    <location>
        <begin position="82"/>
        <end position="112"/>
    </location>
</feature>
<feature type="transmembrane region" description="Helical" evidence="2">
    <location>
        <begin position="183"/>
        <end position="205"/>
    </location>
</feature>
<keyword evidence="2" id="KW-1133">Transmembrane helix</keyword>
<evidence type="ECO:0000256" key="1">
    <source>
        <dbReference type="ARBA" id="ARBA00010690"/>
    </source>
</evidence>
<accession>A0A2N7VLV9</accession>
<dbReference type="Gene3D" id="3.40.1690.10">
    <property type="entry name" value="secretion proteins EscU"/>
    <property type="match status" value="1"/>
</dbReference>
<feature type="transmembrane region" description="Helical" evidence="2">
    <location>
        <begin position="28"/>
        <end position="49"/>
    </location>
</feature>
<comment type="caution">
    <text evidence="3">The sequence shown here is derived from an EMBL/GenBank/DDBJ whole genome shotgun (WGS) entry which is preliminary data.</text>
</comment>
<keyword evidence="2" id="KW-0812">Transmembrane</keyword>
<sequence length="347" mass="38109">MSEKNQPPTAKRLRDARKKGDIARSTELVDALVFIAVIAALATQAPNFIALLRELFDVMFEAVASRDPAAAVHAVLARAMRAWFMVGIGIVALGGVVAAAVALAQTGGLVAFERIMPSMDKLNPANGMKQMFSMRSLINLVKMTVKTTCLAGAIWALIHSSLDAPLQAGYLTPAGMLAVTGRMLSLLLGWAAVVFICFAVIDYVHQQFEYVKKLRMSTEEVRREYREMNGNPQVTSRRKRMAREQVFDAMQDRVKGASAVVHSSRIAVALQYTQGSVPWVSLRAEGETALRIVELSREFLIPTVNDPSLAEALFDGVPEGKYIDEAFFDRVAKLLRWARGKEETPAP</sequence>
<organism evidence="3 4">
    <name type="scientific">Trinickia dabaoshanensis</name>
    <dbReference type="NCBI Taxonomy" id="564714"/>
    <lineage>
        <taxon>Bacteria</taxon>
        <taxon>Pseudomonadati</taxon>
        <taxon>Pseudomonadota</taxon>
        <taxon>Betaproteobacteria</taxon>
        <taxon>Burkholderiales</taxon>
        <taxon>Burkholderiaceae</taxon>
        <taxon>Trinickia</taxon>
    </lineage>
</organism>
<dbReference type="PANTHER" id="PTHR30531:SF14">
    <property type="entry name" value="SURFACE PRESENTATION OF ANTIGENS PROTEIN SPAS"/>
    <property type="match status" value="1"/>
</dbReference>
<evidence type="ECO:0000313" key="3">
    <source>
        <dbReference type="EMBL" id="PMS18161.1"/>
    </source>
</evidence>
<dbReference type="OrthoDB" id="9807950at2"/>
<protein>
    <submittedName>
        <fullName evidence="3">Type III secretion protein</fullName>
    </submittedName>
</protein>
<reference evidence="3 4" key="1">
    <citation type="submission" date="2018-01" db="EMBL/GenBank/DDBJ databases">
        <title>Whole genome analyses suggest that Burkholderia sensu lato contains two further novel genera in the rhizoxinica-symbiotica group Mycetohabitans gen. nov., and Trinickia gen. nov.: implications for the evolution of diazotrophy and nodulation in the Burkholderiaceae.</title>
        <authorList>
            <person name="Estrada-de los Santos P."/>
            <person name="Palmer M."/>
            <person name="Chavez-Ramirez B."/>
            <person name="Beukes C."/>
            <person name="Steenkamp E.T."/>
            <person name="Hirsch A.M."/>
            <person name="Manyaka P."/>
            <person name="Maluk M."/>
            <person name="Lafos M."/>
            <person name="Crook M."/>
            <person name="Gross E."/>
            <person name="Simon M.F."/>
            <person name="Bueno dos Reis Junior F."/>
            <person name="Poole P.S."/>
            <person name="Venter S.N."/>
            <person name="James E.K."/>
        </authorList>
    </citation>
    <scope>NUCLEOTIDE SEQUENCE [LARGE SCALE GENOMIC DNA]</scope>
    <source>
        <strain evidence="3 4">GIMN1.004</strain>
    </source>
</reference>
<dbReference type="PANTHER" id="PTHR30531">
    <property type="entry name" value="FLAGELLAR BIOSYNTHETIC PROTEIN FLHB"/>
    <property type="match status" value="1"/>
</dbReference>
<proteinExistence type="inferred from homology"/>